<evidence type="ECO:0000256" key="1">
    <source>
        <dbReference type="ARBA" id="ARBA00006270"/>
    </source>
</evidence>
<dbReference type="InterPro" id="IPR001806">
    <property type="entry name" value="Small_GTPase"/>
</dbReference>
<dbReference type="GO" id="GO:0005525">
    <property type="term" value="F:GTP binding"/>
    <property type="evidence" value="ECO:0007669"/>
    <property type="project" value="UniProtKB-KW"/>
</dbReference>
<organism evidence="5 6">
    <name type="scientific">Geodia barretti</name>
    <name type="common">Barrett's horny sponge</name>
    <dbReference type="NCBI Taxonomy" id="519541"/>
    <lineage>
        <taxon>Eukaryota</taxon>
        <taxon>Metazoa</taxon>
        <taxon>Porifera</taxon>
        <taxon>Demospongiae</taxon>
        <taxon>Heteroscleromorpha</taxon>
        <taxon>Tetractinellida</taxon>
        <taxon>Astrophorina</taxon>
        <taxon>Geodiidae</taxon>
        <taxon>Geodia</taxon>
    </lineage>
</organism>
<keyword evidence="2" id="KW-0547">Nucleotide-binding</keyword>
<keyword evidence="4" id="KW-0636">Prenylation</keyword>
<keyword evidence="3" id="KW-0342">GTP-binding</keyword>
<keyword evidence="4" id="KW-0449">Lipoprotein</keyword>
<keyword evidence="6" id="KW-1185">Reference proteome</keyword>
<comment type="similarity">
    <text evidence="1">Belongs to the small GTPase superfamily. Rab family.</text>
</comment>
<dbReference type="EMBL" id="CASHTH010003350">
    <property type="protein sequence ID" value="CAI8043699.1"/>
    <property type="molecule type" value="Genomic_DNA"/>
</dbReference>
<evidence type="ECO:0000256" key="4">
    <source>
        <dbReference type="ARBA" id="ARBA00023289"/>
    </source>
</evidence>
<dbReference type="AlphaFoldDB" id="A0AA35T9F7"/>
<accession>A0AA35T9F7</accession>
<dbReference type="Pfam" id="PF00071">
    <property type="entry name" value="Ras"/>
    <property type="match status" value="1"/>
</dbReference>
<dbReference type="InterPro" id="IPR050305">
    <property type="entry name" value="Small_GTPase_Rab"/>
</dbReference>
<dbReference type="GO" id="GO:0003924">
    <property type="term" value="F:GTPase activity"/>
    <property type="evidence" value="ECO:0007669"/>
    <property type="project" value="InterPro"/>
</dbReference>
<name>A0AA35T9F7_GEOBA</name>
<evidence type="ECO:0000256" key="2">
    <source>
        <dbReference type="ARBA" id="ARBA00022741"/>
    </source>
</evidence>
<dbReference type="Gene3D" id="3.40.50.300">
    <property type="entry name" value="P-loop containing nucleotide triphosphate hydrolases"/>
    <property type="match status" value="1"/>
</dbReference>
<dbReference type="SUPFAM" id="SSF52540">
    <property type="entry name" value="P-loop containing nucleoside triphosphate hydrolases"/>
    <property type="match status" value="1"/>
</dbReference>
<protein>
    <submittedName>
        <fullName evidence="5">Ras-related protein Rab-8A</fullName>
    </submittedName>
</protein>
<evidence type="ECO:0000256" key="3">
    <source>
        <dbReference type="ARBA" id="ARBA00023134"/>
    </source>
</evidence>
<dbReference type="PROSITE" id="PS51419">
    <property type="entry name" value="RAB"/>
    <property type="match status" value="1"/>
</dbReference>
<dbReference type="InterPro" id="IPR027417">
    <property type="entry name" value="P-loop_NTPase"/>
</dbReference>
<evidence type="ECO:0000313" key="6">
    <source>
        <dbReference type="Proteomes" id="UP001174909"/>
    </source>
</evidence>
<evidence type="ECO:0000313" key="5">
    <source>
        <dbReference type="EMBL" id="CAI8043699.1"/>
    </source>
</evidence>
<comment type="caution">
    <text evidence="5">The sequence shown here is derived from an EMBL/GenBank/DDBJ whole genome shotgun (WGS) entry which is preliminary data.</text>
</comment>
<reference evidence="5" key="1">
    <citation type="submission" date="2023-03" db="EMBL/GenBank/DDBJ databases">
        <authorList>
            <person name="Steffen K."/>
            <person name="Cardenas P."/>
        </authorList>
    </citation>
    <scope>NUCLEOTIDE SEQUENCE</scope>
</reference>
<sequence length="107" mass="11383">MQDTAGIERFRTITSSYYRGATGIILVYDVTCQHPFDNLQRWLREIEESQIASGELQGVAGGRGELRCLGGETDTSCSCSYGVCSCVNGSAHCSGCVVYGPSAMAAT</sequence>
<dbReference type="SMART" id="SM00175">
    <property type="entry name" value="RAB"/>
    <property type="match status" value="1"/>
</dbReference>
<dbReference type="PANTHER" id="PTHR47980">
    <property type="entry name" value="LD44762P"/>
    <property type="match status" value="1"/>
</dbReference>
<gene>
    <name evidence="5" type="ORF">GBAR_LOCUS24229</name>
</gene>
<proteinExistence type="inferred from homology"/>
<dbReference type="Proteomes" id="UP001174909">
    <property type="component" value="Unassembled WGS sequence"/>
</dbReference>